<dbReference type="Gene3D" id="3.40.30.160">
    <property type="entry name" value="Collagenase ColT, N-terminal domain"/>
    <property type="match status" value="1"/>
</dbReference>
<dbReference type="eggNOG" id="ENOG5033QT2">
    <property type="taxonomic scope" value="Bacteria"/>
</dbReference>
<gene>
    <name evidence="2" type="ordered locus">ERWE_CDS_01260</name>
</gene>
<keyword evidence="3" id="KW-1185">Reference proteome</keyword>
<organism evidence="2 3">
    <name type="scientific">Ehrlichia ruminantium (strain Welgevonden)</name>
    <dbReference type="NCBI Taxonomy" id="254945"/>
    <lineage>
        <taxon>Bacteria</taxon>
        <taxon>Pseudomonadati</taxon>
        <taxon>Pseudomonadota</taxon>
        <taxon>Alphaproteobacteria</taxon>
        <taxon>Rickettsiales</taxon>
        <taxon>Anaplasmataceae</taxon>
        <taxon>Ehrlichia</taxon>
    </lineage>
</organism>
<protein>
    <recommendedName>
        <fullName evidence="4">Surface protein-related protein</fullName>
    </recommendedName>
</protein>
<dbReference type="KEGG" id="eru:Erum1300"/>
<dbReference type="KEGG" id="erw:ERWE_CDS_01260"/>
<dbReference type="Proteomes" id="UP000001021">
    <property type="component" value="Chromosome"/>
</dbReference>
<reference evidence="2 3" key="1">
    <citation type="journal article" date="2006" name="J. Bacteriol.">
        <title>Comparative genomic analysis of three strains of Ehrlichia ruminantium reveals an active process of genome size plasticity.</title>
        <authorList>
            <person name="Frutos R."/>
            <person name="Viari A."/>
            <person name="Ferraz C."/>
            <person name="Morgat A."/>
            <person name="Eychenie S."/>
            <person name="Kandassami Y."/>
            <person name="Chantal I."/>
            <person name="Bensaid A."/>
            <person name="Coissac E."/>
            <person name="Vachiery N."/>
            <person name="Demaille J."/>
            <person name="Martinez D."/>
        </authorList>
    </citation>
    <scope>NUCLEOTIDE SEQUENCE [LARGE SCALE GENOMIC DNA]</scope>
    <source>
        <strain evidence="2 3">Welgevonden</strain>
    </source>
</reference>
<evidence type="ECO:0000313" key="2">
    <source>
        <dbReference type="EMBL" id="CAI26620.1"/>
    </source>
</evidence>
<sequence length="1334" mass="153145">MMLFQIIFRRMRLMTGSFGDNTAIKTHTNDYLGLKHDVLNKAYYIKIQDLNLDIGVHTKDVLSTIEAGKIENDIRNAVSNFKEHFYNIDVDHGPSKVEIYLVDDINQYKQYSAQYGLSNGNDSKGITYIEDKHAPYRVYLYKEKVSENGIEKDNIVGLRHELSYVLQDHVSGHKLADYTERSFIANFFKEGIADFCEHHDSILHNMSMDKEVLDEFFKDNNLSSSKISEILRERVHEYDMSGKTINAALRNLGFVAVKVVSSFSPRIFEQYFDDIKDEQSRFIRIDLDKMDEQLDHVVKNWIQSDLKSLEMQYRVQHNIPEDVKLQYVPDDYHIYQDMQNPKVHFIKYAHLGNKAEELSSNTMDYERQQLSEKEVNTYNHGTHLEHARMNYDLPPSVIADAPTSSGGGDSTMVIGSSQDFKNNVFNSVRDIKDNDLMLTLKVHTLQRLSDDRINEIRQGFYDTVEKFKSNFGLESNGKETTFELYLFDTKDQYEHYGKLYNLGISGAGGVTFYGNDRVPSRIYVHKFGDILNLKHELTHALENYASGYALLGSKINHDIFSEGLAEYIENDDSFIIKGLKNKARTLDVLKMNPDDNQDISNSKVMTEDVRLKYNVGHAFVTFLQEKHADIIPEYFKALKEHNFSHAQELVQISSYADFKDWLENKDISLYLHNMNVLKLDMSEKMFSQNNANVFERPGLNHEYYYESIYDMAGKEVGSISPIVHYAAKNTIRTWNIASSDIIEINPEYHFLKLVDSPLGKPAYVYADKDGNEYVNSKHYVEYVFNILKKYNPNLSLRESELDLKGNYTSENVSSAFAKIPNADQLMDKYLDNMGSHYKEFVANNPSQLNIAKIYFIQDFLQTFKEEQVKQVLYGGPNVDGEIRKLIAELTYIDLKDVISTNNVDINSIVSNPDVMLHVGVLGQGDISGISVYLNDQKIGELSTEGGYCIKDVKTGDIDFVFRDATKMISSSYQDKAYMVVSENDGEFYTALINDIQTTKDGNIIWDNQFHHPSISHFYPGYKDLLLNNASFKDYGHINTIKFDPQDTVIRKGELLDNKGTVRTDDDIYRADITHNNQILHQFKSMSFYINEPSTDSLGNYGSNFFITDEGKNVRFQLPKQITHLKLVKVNGNHKLVPCTADGNEHPDGMPVNLTDEYRYIDPIFAHTFEIQSYSNKSKSIGLVNFDQYKEGSLFKLQHYSDDYHIVKDEHGNVIKSPNSHHATKVDLVYDGKVIGMLSDNINQFQGDVFIAVSRNYSHSDFLASKYFQKVDVHELEPGVYYGQYQRDGIGDLGTDRGYTDHTVFYFTGNDSSAMQHSDSTVHNSSSITPYHNDF</sequence>
<evidence type="ECO:0008006" key="4">
    <source>
        <dbReference type="Google" id="ProtNLM"/>
    </source>
</evidence>
<dbReference type="HOGENOM" id="CLU_005919_0_0_5"/>
<evidence type="ECO:0000313" key="3">
    <source>
        <dbReference type="Proteomes" id="UP000001021"/>
    </source>
</evidence>
<name>A0A0H3LZ54_EHRRW</name>
<dbReference type="Gene3D" id="1.10.390.20">
    <property type="match status" value="1"/>
</dbReference>
<accession>A0A0H3LZ54</accession>
<evidence type="ECO:0000256" key="1">
    <source>
        <dbReference type="SAM" id="MobiDB-lite"/>
    </source>
</evidence>
<dbReference type="EMBL" id="CR925678">
    <property type="protein sequence ID" value="CAI26620.1"/>
    <property type="molecule type" value="Genomic_DNA"/>
</dbReference>
<feature type="region of interest" description="Disordered" evidence="1">
    <location>
        <begin position="1315"/>
        <end position="1334"/>
    </location>
</feature>
<proteinExistence type="predicted"/>